<dbReference type="EMBL" id="JAPHEH010000001">
    <property type="protein sequence ID" value="MDG4475741.1"/>
    <property type="molecule type" value="Genomic_DNA"/>
</dbReference>
<dbReference type="GO" id="GO:0000160">
    <property type="term" value="P:phosphorelay signal transduction system"/>
    <property type="evidence" value="ECO:0007669"/>
    <property type="project" value="InterPro"/>
</dbReference>
<dbReference type="PROSITE" id="PS50112">
    <property type="entry name" value="PAS"/>
    <property type="match status" value="1"/>
</dbReference>
<dbReference type="InterPro" id="IPR001789">
    <property type="entry name" value="Sig_transdc_resp-reg_receiver"/>
</dbReference>
<keyword evidence="9" id="KW-0808">Transferase</keyword>
<evidence type="ECO:0000259" key="7">
    <source>
        <dbReference type="PROSITE" id="PS50113"/>
    </source>
</evidence>
<dbReference type="InterPro" id="IPR050469">
    <property type="entry name" value="Diguanylate_Cyclase"/>
</dbReference>
<dbReference type="AlphaFoldDB" id="A0A9X4MED6"/>
<dbReference type="InterPro" id="IPR000014">
    <property type="entry name" value="PAS"/>
</dbReference>
<reference evidence="9" key="1">
    <citation type="journal article" date="2022" name="bioRxiv">
        <title>Thiovibrio frasassiensisgen. nov., sp. nov., an autotrophic, elemental sulfur disproportionating bacterium isolated from sulfidic karst sediment, and proposal of Thiovibrionaceae fam. nov.</title>
        <authorList>
            <person name="Aronson H."/>
            <person name="Thomas C."/>
            <person name="Bhattacharyya M."/>
            <person name="Eckstein S."/>
            <person name="Jensen S."/>
            <person name="Barco R."/>
            <person name="Macalady J."/>
            <person name="Amend J."/>
        </authorList>
    </citation>
    <scope>NUCLEOTIDE SEQUENCE</scope>
    <source>
        <strain evidence="9">RS19-109</strain>
    </source>
</reference>
<dbReference type="RefSeq" id="WP_307632716.1">
    <property type="nucleotide sequence ID" value="NZ_JAPHEH010000001.1"/>
</dbReference>
<dbReference type="SUPFAM" id="SSF55073">
    <property type="entry name" value="Nucleotide cyclase"/>
    <property type="match status" value="1"/>
</dbReference>
<dbReference type="InterPro" id="IPR035965">
    <property type="entry name" value="PAS-like_dom_sf"/>
</dbReference>
<keyword evidence="4" id="KW-0175">Coiled coil</keyword>
<dbReference type="InterPro" id="IPR029787">
    <property type="entry name" value="Nucleotide_cyclase"/>
</dbReference>
<keyword evidence="10" id="KW-1185">Reference proteome</keyword>
<dbReference type="SUPFAM" id="SSF55785">
    <property type="entry name" value="PYP-like sensor domain (PAS domain)"/>
    <property type="match status" value="1"/>
</dbReference>
<dbReference type="Gene3D" id="3.40.50.2300">
    <property type="match status" value="1"/>
</dbReference>
<proteinExistence type="predicted"/>
<evidence type="ECO:0000256" key="2">
    <source>
        <dbReference type="ARBA" id="ARBA00034247"/>
    </source>
</evidence>
<dbReference type="CDD" id="cd17574">
    <property type="entry name" value="REC_OmpR"/>
    <property type="match status" value="1"/>
</dbReference>
<protein>
    <recommendedName>
        <fullName evidence="1">diguanylate cyclase</fullName>
        <ecNumber evidence="1">2.7.7.65</ecNumber>
    </recommendedName>
</protein>
<dbReference type="InterPro" id="IPR043128">
    <property type="entry name" value="Rev_trsase/Diguanyl_cyclase"/>
</dbReference>
<dbReference type="PANTHER" id="PTHR45138:SF9">
    <property type="entry name" value="DIGUANYLATE CYCLASE DGCM-RELATED"/>
    <property type="match status" value="1"/>
</dbReference>
<dbReference type="CDD" id="cd01949">
    <property type="entry name" value="GGDEF"/>
    <property type="match status" value="1"/>
</dbReference>
<dbReference type="SMART" id="SM00448">
    <property type="entry name" value="REC"/>
    <property type="match status" value="1"/>
</dbReference>
<feature type="domain" description="PAC" evidence="7">
    <location>
        <begin position="246"/>
        <end position="300"/>
    </location>
</feature>
<dbReference type="EC" id="2.7.7.65" evidence="1"/>
<feature type="domain" description="GGDEF" evidence="8">
    <location>
        <begin position="339"/>
        <end position="470"/>
    </location>
</feature>
<organism evidence="9 10">
    <name type="scientific">Thiovibrio frasassiensis</name>
    <dbReference type="NCBI Taxonomy" id="2984131"/>
    <lineage>
        <taxon>Bacteria</taxon>
        <taxon>Pseudomonadati</taxon>
        <taxon>Thermodesulfobacteriota</taxon>
        <taxon>Desulfobulbia</taxon>
        <taxon>Desulfobulbales</taxon>
        <taxon>Thiovibrionaceae</taxon>
        <taxon>Thiovibrio</taxon>
    </lineage>
</organism>
<dbReference type="GO" id="GO:0052621">
    <property type="term" value="F:diguanylate cyclase activity"/>
    <property type="evidence" value="ECO:0007669"/>
    <property type="project" value="UniProtKB-EC"/>
</dbReference>
<dbReference type="Pfam" id="PF00072">
    <property type="entry name" value="Response_reg"/>
    <property type="match status" value="1"/>
</dbReference>
<sequence length="470" mass="52672">MTESVPGKAGRTALIVEDDHAVCDLLQRIVESQGYSTVVCATGASAQASFTASFPHLVLMDWMLPDMDGLELSKTFRASERGKYLTILMISGKDSPEDIATAIAAGVNYFMAKPVERKVLNIWLSAAAQQVEDYRQREEDDLALAKIQEELEENNLQLEEALGRANAMAMEAEQAYIEINQIFKTVAGGILLVDTHSNLLRCNESFLQMAGMTREKVHDQKCYEIFHSCLCNTEACPLARIRKGEKRIESEIEKVGPDGRTFYYSIISTPFKGPSGDLLGVVEHITDVTERVKAEKALAESEHCYKELSLVDELTKLFNKRYFNTQLQLEVERANRHGHPLSLLLMDIDNFKHHNDTYGHADGDRVLARLGQVVTESLRVNDVPCRYGGEEFTIILPETSGEQATVVAERIRARFAGEIFQPTPQETVHKTISIGVTQYRMGESGQNLLERADQNMYEAKQGGKNRYVLK</sequence>
<evidence type="ECO:0000256" key="3">
    <source>
        <dbReference type="PROSITE-ProRule" id="PRU00169"/>
    </source>
</evidence>
<dbReference type="GO" id="GO:0043709">
    <property type="term" value="P:cell adhesion involved in single-species biofilm formation"/>
    <property type="evidence" value="ECO:0007669"/>
    <property type="project" value="TreeGrafter"/>
</dbReference>
<dbReference type="Gene3D" id="3.30.450.20">
    <property type="entry name" value="PAS domain"/>
    <property type="match status" value="1"/>
</dbReference>
<accession>A0A9X4MED6</accession>
<keyword evidence="9" id="KW-0548">Nucleotidyltransferase</keyword>
<dbReference type="FunFam" id="3.30.70.270:FF:000001">
    <property type="entry name" value="Diguanylate cyclase domain protein"/>
    <property type="match status" value="1"/>
</dbReference>
<dbReference type="Proteomes" id="UP001154240">
    <property type="component" value="Unassembled WGS sequence"/>
</dbReference>
<comment type="caution">
    <text evidence="9">The sequence shown here is derived from an EMBL/GenBank/DDBJ whole genome shotgun (WGS) entry which is preliminary data.</text>
</comment>
<reference evidence="9" key="2">
    <citation type="submission" date="2022-10" db="EMBL/GenBank/DDBJ databases">
        <authorList>
            <person name="Aronson H.S."/>
        </authorList>
    </citation>
    <scope>NUCLEOTIDE SEQUENCE</scope>
    <source>
        <strain evidence="9">RS19-109</strain>
    </source>
</reference>
<dbReference type="Gene3D" id="3.30.70.270">
    <property type="match status" value="1"/>
</dbReference>
<evidence type="ECO:0000259" key="8">
    <source>
        <dbReference type="PROSITE" id="PS50887"/>
    </source>
</evidence>
<dbReference type="InterPro" id="IPR000160">
    <property type="entry name" value="GGDEF_dom"/>
</dbReference>
<feature type="modified residue" description="4-aspartylphosphate" evidence="3">
    <location>
        <position position="61"/>
    </location>
</feature>
<feature type="domain" description="Response regulatory" evidence="5">
    <location>
        <begin position="12"/>
        <end position="128"/>
    </location>
</feature>
<dbReference type="GO" id="GO:1902201">
    <property type="term" value="P:negative regulation of bacterial-type flagellum-dependent cell motility"/>
    <property type="evidence" value="ECO:0007669"/>
    <property type="project" value="TreeGrafter"/>
</dbReference>
<feature type="domain" description="PAS" evidence="6">
    <location>
        <begin position="175"/>
        <end position="227"/>
    </location>
</feature>
<gene>
    <name evidence="9" type="ORF">OLX77_06155</name>
</gene>
<dbReference type="PROSITE" id="PS50887">
    <property type="entry name" value="GGDEF"/>
    <property type="match status" value="1"/>
</dbReference>
<name>A0A9X4MED6_9BACT</name>
<evidence type="ECO:0000313" key="9">
    <source>
        <dbReference type="EMBL" id="MDG4475741.1"/>
    </source>
</evidence>
<dbReference type="InterPro" id="IPR011006">
    <property type="entry name" value="CheY-like_superfamily"/>
</dbReference>
<dbReference type="Pfam" id="PF00990">
    <property type="entry name" value="GGDEF"/>
    <property type="match status" value="1"/>
</dbReference>
<evidence type="ECO:0000259" key="6">
    <source>
        <dbReference type="PROSITE" id="PS50112"/>
    </source>
</evidence>
<evidence type="ECO:0000313" key="10">
    <source>
        <dbReference type="Proteomes" id="UP001154240"/>
    </source>
</evidence>
<dbReference type="PROSITE" id="PS50110">
    <property type="entry name" value="RESPONSE_REGULATORY"/>
    <property type="match status" value="1"/>
</dbReference>
<dbReference type="SMART" id="SM00091">
    <property type="entry name" value="PAS"/>
    <property type="match status" value="1"/>
</dbReference>
<dbReference type="GO" id="GO:0005886">
    <property type="term" value="C:plasma membrane"/>
    <property type="evidence" value="ECO:0007669"/>
    <property type="project" value="TreeGrafter"/>
</dbReference>
<keyword evidence="3" id="KW-0597">Phosphoprotein</keyword>
<dbReference type="CDD" id="cd00130">
    <property type="entry name" value="PAS"/>
    <property type="match status" value="1"/>
</dbReference>
<evidence type="ECO:0000259" key="5">
    <source>
        <dbReference type="PROSITE" id="PS50110"/>
    </source>
</evidence>
<dbReference type="NCBIfam" id="TIGR00254">
    <property type="entry name" value="GGDEF"/>
    <property type="match status" value="1"/>
</dbReference>
<dbReference type="PROSITE" id="PS50113">
    <property type="entry name" value="PAC"/>
    <property type="match status" value="1"/>
</dbReference>
<dbReference type="SMART" id="SM00267">
    <property type="entry name" value="GGDEF"/>
    <property type="match status" value="1"/>
</dbReference>
<dbReference type="Pfam" id="PF13426">
    <property type="entry name" value="PAS_9"/>
    <property type="match status" value="1"/>
</dbReference>
<feature type="coiled-coil region" evidence="4">
    <location>
        <begin position="144"/>
        <end position="175"/>
    </location>
</feature>
<dbReference type="PANTHER" id="PTHR45138">
    <property type="entry name" value="REGULATORY COMPONENTS OF SENSORY TRANSDUCTION SYSTEM"/>
    <property type="match status" value="1"/>
</dbReference>
<dbReference type="InterPro" id="IPR000700">
    <property type="entry name" value="PAS-assoc_C"/>
</dbReference>
<dbReference type="SUPFAM" id="SSF52172">
    <property type="entry name" value="CheY-like"/>
    <property type="match status" value="1"/>
</dbReference>
<evidence type="ECO:0000256" key="1">
    <source>
        <dbReference type="ARBA" id="ARBA00012528"/>
    </source>
</evidence>
<comment type="catalytic activity">
    <reaction evidence="2">
        <text>2 GTP = 3',3'-c-di-GMP + 2 diphosphate</text>
        <dbReference type="Rhea" id="RHEA:24898"/>
        <dbReference type="ChEBI" id="CHEBI:33019"/>
        <dbReference type="ChEBI" id="CHEBI:37565"/>
        <dbReference type="ChEBI" id="CHEBI:58805"/>
        <dbReference type="EC" id="2.7.7.65"/>
    </reaction>
</comment>
<dbReference type="NCBIfam" id="TIGR00229">
    <property type="entry name" value="sensory_box"/>
    <property type="match status" value="1"/>
</dbReference>
<evidence type="ECO:0000256" key="4">
    <source>
        <dbReference type="SAM" id="Coils"/>
    </source>
</evidence>